<organism evidence="9 10">
    <name type="scientific">Spinacia oleracea</name>
    <name type="common">Spinach</name>
    <dbReference type="NCBI Taxonomy" id="3562"/>
    <lineage>
        <taxon>Eukaryota</taxon>
        <taxon>Viridiplantae</taxon>
        <taxon>Streptophyta</taxon>
        <taxon>Embryophyta</taxon>
        <taxon>Tracheophyta</taxon>
        <taxon>Spermatophyta</taxon>
        <taxon>Magnoliopsida</taxon>
        <taxon>eudicotyledons</taxon>
        <taxon>Gunneridae</taxon>
        <taxon>Pentapetalae</taxon>
        <taxon>Caryophyllales</taxon>
        <taxon>Chenopodiaceae</taxon>
        <taxon>Chenopodioideae</taxon>
        <taxon>Anserineae</taxon>
        <taxon>Spinacia</taxon>
    </lineage>
</organism>
<dbReference type="InterPro" id="IPR051238">
    <property type="entry name" value="GDSL_esterase/lipase"/>
</dbReference>
<dbReference type="KEGG" id="soe:110785787"/>
<feature type="signal peptide" evidence="8">
    <location>
        <begin position="1"/>
        <end position="21"/>
    </location>
</feature>
<dbReference type="CDD" id="cd01837">
    <property type="entry name" value="SGNH_plant_lipase_like"/>
    <property type="match status" value="1"/>
</dbReference>
<dbReference type="GO" id="GO:0005576">
    <property type="term" value="C:extracellular region"/>
    <property type="evidence" value="ECO:0007669"/>
    <property type="project" value="UniProtKB-SubCell"/>
</dbReference>
<dbReference type="GO" id="GO:0016042">
    <property type="term" value="P:lipid catabolic process"/>
    <property type="evidence" value="ECO:0007669"/>
    <property type="project" value="UniProtKB-KW"/>
</dbReference>
<evidence type="ECO:0000256" key="4">
    <source>
        <dbReference type="ARBA" id="ARBA00022729"/>
    </source>
</evidence>
<reference evidence="10" key="2">
    <citation type="submission" date="2025-08" db="UniProtKB">
        <authorList>
            <consortium name="RefSeq"/>
        </authorList>
    </citation>
    <scope>IDENTIFICATION</scope>
    <source>
        <tissue evidence="10">Leaf</tissue>
    </source>
</reference>
<dbReference type="InterPro" id="IPR001087">
    <property type="entry name" value="GDSL"/>
</dbReference>
<gene>
    <name evidence="10" type="primary">LOC110785787</name>
</gene>
<comment type="similarity">
    <text evidence="2">Belongs to the 'GDSL' lipolytic enzyme family.</text>
</comment>
<evidence type="ECO:0000256" key="1">
    <source>
        <dbReference type="ARBA" id="ARBA00004613"/>
    </source>
</evidence>
<evidence type="ECO:0000256" key="2">
    <source>
        <dbReference type="ARBA" id="ARBA00008668"/>
    </source>
</evidence>
<sequence>MWRVSAIFFFLVIVGSNLVNGEPKVPCYFIFGDSLSDAGNNNPLNTMAKANYSPYGVDFPGKVPTGRFTNGRTIADFITQFLDFQEFINPYTPQMGQDVYRGVNFASGASGILPNTGSHLGDRIWMDQQLQNYNKTISKLQSMVSSPVSSYLNKCLYTVNIGSNDYINNYFMPEHYPSSDRFTTDKYATLLTTRYKAQLQALYDSGARKIAVFGLGQIGCTPAEMTMNNSTQCVKKINQAVQLFNTKLVSLVDDFNANLPGTPFTFINLYAMQALNPLPPGFITDPTCCKLRSDFMCEPLSPPCNHRNFYGFMDGFHPTEVLNEIAATIAFNTPLPLLFVHPMSIRQLIN</sequence>
<keyword evidence="4 8" id="KW-0732">Signal</keyword>
<protein>
    <submittedName>
        <fullName evidence="10">GDSL esterase/lipase At4g18970</fullName>
    </submittedName>
</protein>
<evidence type="ECO:0000313" key="10">
    <source>
        <dbReference type="RefSeq" id="XP_021845997.1"/>
    </source>
</evidence>
<reference evidence="9" key="1">
    <citation type="journal article" date="2021" name="Nat. Commun.">
        <title>Genomic analyses provide insights into spinach domestication and the genetic basis of agronomic traits.</title>
        <authorList>
            <person name="Cai X."/>
            <person name="Sun X."/>
            <person name="Xu C."/>
            <person name="Sun H."/>
            <person name="Wang X."/>
            <person name="Ge C."/>
            <person name="Zhang Z."/>
            <person name="Wang Q."/>
            <person name="Fei Z."/>
            <person name="Jiao C."/>
            <person name="Wang Q."/>
        </authorList>
    </citation>
    <scope>NUCLEOTIDE SEQUENCE [LARGE SCALE GENOMIC DNA]</scope>
    <source>
        <strain evidence="9">cv. Varoflay</strain>
    </source>
</reference>
<evidence type="ECO:0000256" key="8">
    <source>
        <dbReference type="SAM" id="SignalP"/>
    </source>
</evidence>
<dbReference type="InterPro" id="IPR035669">
    <property type="entry name" value="SGNH_plant_lipase-like"/>
</dbReference>
<evidence type="ECO:0000256" key="5">
    <source>
        <dbReference type="ARBA" id="ARBA00022801"/>
    </source>
</evidence>
<keyword evidence="5" id="KW-0378">Hydrolase</keyword>
<dbReference type="SUPFAM" id="SSF52266">
    <property type="entry name" value="SGNH hydrolase"/>
    <property type="match status" value="1"/>
</dbReference>
<keyword evidence="7" id="KW-0443">Lipid metabolism</keyword>
<name>A0A9R0IAW0_SPIOL</name>
<dbReference type="GO" id="GO:0016788">
    <property type="term" value="F:hydrolase activity, acting on ester bonds"/>
    <property type="evidence" value="ECO:0007669"/>
    <property type="project" value="InterPro"/>
</dbReference>
<evidence type="ECO:0000256" key="7">
    <source>
        <dbReference type="ARBA" id="ARBA00023098"/>
    </source>
</evidence>
<dbReference type="Proteomes" id="UP000813463">
    <property type="component" value="Chromosome 5"/>
</dbReference>
<dbReference type="AlphaFoldDB" id="A0A9R0IAW0"/>
<dbReference type="GeneID" id="110785787"/>
<dbReference type="Pfam" id="PF00657">
    <property type="entry name" value="Lipase_GDSL"/>
    <property type="match status" value="1"/>
</dbReference>
<evidence type="ECO:0000313" key="9">
    <source>
        <dbReference type="Proteomes" id="UP000813463"/>
    </source>
</evidence>
<feature type="chain" id="PRO_5040400990" evidence="8">
    <location>
        <begin position="22"/>
        <end position="350"/>
    </location>
</feature>
<dbReference type="PANTHER" id="PTHR45650:SF91">
    <property type="match status" value="1"/>
</dbReference>
<dbReference type="PANTHER" id="PTHR45650">
    <property type="entry name" value="GDSL-LIKE LIPASE/ACYLHYDROLASE-RELATED"/>
    <property type="match status" value="1"/>
</dbReference>
<evidence type="ECO:0000256" key="6">
    <source>
        <dbReference type="ARBA" id="ARBA00022963"/>
    </source>
</evidence>
<dbReference type="OrthoDB" id="1683520at2759"/>
<keyword evidence="3" id="KW-0964">Secreted</keyword>
<comment type="subcellular location">
    <subcellularLocation>
        <location evidence="1">Secreted</location>
    </subcellularLocation>
</comment>
<keyword evidence="9" id="KW-1185">Reference proteome</keyword>
<dbReference type="Gene3D" id="3.40.50.1110">
    <property type="entry name" value="SGNH hydrolase"/>
    <property type="match status" value="1"/>
</dbReference>
<proteinExistence type="inferred from homology"/>
<keyword evidence="6" id="KW-0442">Lipid degradation</keyword>
<accession>A0A9R0IAW0</accession>
<evidence type="ECO:0000256" key="3">
    <source>
        <dbReference type="ARBA" id="ARBA00022525"/>
    </source>
</evidence>
<dbReference type="InterPro" id="IPR036514">
    <property type="entry name" value="SGNH_hydro_sf"/>
</dbReference>
<dbReference type="RefSeq" id="XP_021845997.1">
    <property type="nucleotide sequence ID" value="XM_021990305.2"/>
</dbReference>